<evidence type="ECO:0000313" key="3">
    <source>
        <dbReference type="Proteomes" id="UP001218218"/>
    </source>
</evidence>
<feature type="non-terminal residue" evidence="2">
    <location>
        <position position="418"/>
    </location>
</feature>
<protein>
    <submittedName>
        <fullName evidence="2">Uncharacterized protein</fullName>
    </submittedName>
</protein>
<dbReference type="EMBL" id="JARIHO010000062">
    <property type="protein sequence ID" value="KAJ7315392.1"/>
    <property type="molecule type" value="Genomic_DNA"/>
</dbReference>
<proteinExistence type="predicted"/>
<evidence type="ECO:0000256" key="1">
    <source>
        <dbReference type="SAM" id="Coils"/>
    </source>
</evidence>
<sequence length="418" mass="46380">MTVDAHKRAVTSKTTISGLRERVKALKQRIRRSIRTLARKVDRARKKFAFQRITSKGVYTVHAWQLARVMVDSGCAPAKVGPLMACLASAFGVHIDREMDRRTVRRAIAEGGVAAKMQAVYELAESGGVTISADSTSNRGLNIESAHMALRVADYTSGSLTVDPKSTPKVRFLGVDKTIDHTSAAAVKGWEARVEEFSDIFNCSPLANYLKRSYSIRDFARILFGMNGDHASVEKGTAKGMEELKHDATIQDLGEDALLRKEFMELVHYLAAWNTKKIEDAGGEEAWEALSPAEQARRDTKLMQEVVTTLGKEAYNMLSPEEQRPLDLFIWAGCCMHKDLNSFRGGNTEMMLEWQKLGVDRPVLLCNKQNTPILQHHLDHTISKNAVLTEDKFKALEASTRGGIKVCALAGAIFNNKD</sequence>
<gene>
    <name evidence="2" type="ORF">DFH08DRAFT_715778</name>
</gene>
<reference evidence="2" key="1">
    <citation type="submission" date="2023-03" db="EMBL/GenBank/DDBJ databases">
        <title>Massive genome expansion in bonnet fungi (Mycena s.s.) driven by repeated elements and novel gene families across ecological guilds.</title>
        <authorList>
            <consortium name="Lawrence Berkeley National Laboratory"/>
            <person name="Harder C.B."/>
            <person name="Miyauchi S."/>
            <person name="Viragh M."/>
            <person name="Kuo A."/>
            <person name="Thoen E."/>
            <person name="Andreopoulos B."/>
            <person name="Lu D."/>
            <person name="Skrede I."/>
            <person name="Drula E."/>
            <person name="Henrissat B."/>
            <person name="Morin E."/>
            <person name="Kohler A."/>
            <person name="Barry K."/>
            <person name="LaButti K."/>
            <person name="Morin E."/>
            <person name="Salamov A."/>
            <person name="Lipzen A."/>
            <person name="Mereny Z."/>
            <person name="Hegedus B."/>
            <person name="Baldrian P."/>
            <person name="Stursova M."/>
            <person name="Weitz H."/>
            <person name="Taylor A."/>
            <person name="Grigoriev I.V."/>
            <person name="Nagy L.G."/>
            <person name="Martin F."/>
            <person name="Kauserud H."/>
        </authorList>
    </citation>
    <scope>NUCLEOTIDE SEQUENCE</scope>
    <source>
        <strain evidence="2">CBHHK002</strain>
    </source>
</reference>
<keyword evidence="1" id="KW-0175">Coiled coil</keyword>
<dbReference type="AlphaFoldDB" id="A0AAD7EF91"/>
<evidence type="ECO:0000313" key="2">
    <source>
        <dbReference type="EMBL" id="KAJ7315392.1"/>
    </source>
</evidence>
<feature type="coiled-coil region" evidence="1">
    <location>
        <begin position="16"/>
        <end position="47"/>
    </location>
</feature>
<dbReference type="Proteomes" id="UP001218218">
    <property type="component" value="Unassembled WGS sequence"/>
</dbReference>
<comment type="caution">
    <text evidence="2">The sequence shown here is derived from an EMBL/GenBank/DDBJ whole genome shotgun (WGS) entry which is preliminary data.</text>
</comment>
<name>A0AAD7EF91_9AGAR</name>
<accession>A0AAD7EF91</accession>
<keyword evidence="3" id="KW-1185">Reference proteome</keyword>
<organism evidence="2 3">
    <name type="scientific">Mycena albidolilacea</name>
    <dbReference type="NCBI Taxonomy" id="1033008"/>
    <lineage>
        <taxon>Eukaryota</taxon>
        <taxon>Fungi</taxon>
        <taxon>Dikarya</taxon>
        <taxon>Basidiomycota</taxon>
        <taxon>Agaricomycotina</taxon>
        <taxon>Agaricomycetes</taxon>
        <taxon>Agaricomycetidae</taxon>
        <taxon>Agaricales</taxon>
        <taxon>Marasmiineae</taxon>
        <taxon>Mycenaceae</taxon>
        <taxon>Mycena</taxon>
    </lineage>
</organism>